<sequence length="229" mass="25622">MLKTILSDGVKTAKFSDSSDSELSLDASPGDRRVTAPMRSQHRPDFLFDGQPPSMYGFPFQPMYQPFGPPIYQDIDIFSVYRGARGREDEDLINEVEELTVDEGFIHQKYMKNTAISTIGREISIPNAVLDRTLHADLETRDRAPEAIRMEDCEAEADRDPENGREKAIETAEADHGVTEENLGLEVDIVVVQSLEDRDRNPKTPDLQVGVSQETENRKIGATLDPVVS</sequence>
<evidence type="ECO:0000256" key="1">
    <source>
        <dbReference type="SAM" id="MobiDB-lite"/>
    </source>
</evidence>
<accession>N6U1B5</accession>
<dbReference type="EMBL" id="KB741015">
    <property type="protein sequence ID" value="ENN75340.1"/>
    <property type="molecule type" value="Genomic_DNA"/>
</dbReference>
<protein>
    <submittedName>
        <fullName evidence="2">Uncharacterized protein</fullName>
    </submittedName>
</protein>
<feature type="region of interest" description="Disordered" evidence="1">
    <location>
        <begin position="146"/>
        <end position="167"/>
    </location>
</feature>
<gene>
    <name evidence="2" type="ORF">YQE_08116</name>
</gene>
<name>N6U1B5_DENPD</name>
<feature type="region of interest" description="Disordered" evidence="1">
    <location>
        <begin position="195"/>
        <end position="229"/>
    </location>
</feature>
<feature type="non-terminal residue" evidence="2">
    <location>
        <position position="1"/>
    </location>
</feature>
<feature type="region of interest" description="Disordered" evidence="1">
    <location>
        <begin position="14"/>
        <end position="44"/>
    </location>
</feature>
<dbReference type="AlphaFoldDB" id="N6U1B5"/>
<dbReference type="HOGENOM" id="CLU_1210881_0_0_1"/>
<evidence type="ECO:0000313" key="2">
    <source>
        <dbReference type="EMBL" id="ENN75340.1"/>
    </source>
</evidence>
<feature type="compositionally biased region" description="Low complexity" evidence="1">
    <location>
        <begin position="16"/>
        <end position="28"/>
    </location>
</feature>
<reference evidence="2" key="1">
    <citation type="journal article" date="2013" name="Genome Biol.">
        <title>Draft genome of the mountain pine beetle, Dendroctonus ponderosae Hopkins, a major forest pest.</title>
        <authorList>
            <person name="Keeling C.I."/>
            <person name="Yuen M.M."/>
            <person name="Liao N.Y."/>
            <person name="Docking T.R."/>
            <person name="Chan S.K."/>
            <person name="Taylor G.A."/>
            <person name="Palmquist D.L."/>
            <person name="Jackman S.D."/>
            <person name="Nguyen A."/>
            <person name="Li M."/>
            <person name="Henderson H."/>
            <person name="Janes J.K."/>
            <person name="Zhao Y."/>
            <person name="Pandoh P."/>
            <person name="Moore R."/>
            <person name="Sperling F.A."/>
            <person name="Huber D.P."/>
            <person name="Birol I."/>
            <person name="Jones S.J."/>
            <person name="Bohlmann J."/>
        </authorList>
    </citation>
    <scope>NUCLEOTIDE SEQUENCE</scope>
</reference>
<dbReference type="OrthoDB" id="1918237at2759"/>
<organism evidence="2">
    <name type="scientific">Dendroctonus ponderosae</name>
    <name type="common">Mountain pine beetle</name>
    <dbReference type="NCBI Taxonomy" id="77166"/>
    <lineage>
        <taxon>Eukaryota</taxon>
        <taxon>Metazoa</taxon>
        <taxon>Ecdysozoa</taxon>
        <taxon>Arthropoda</taxon>
        <taxon>Hexapoda</taxon>
        <taxon>Insecta</taxon>
        <taxon>Pterygota</taxon>
        <taxon>Neoptera</taxon>
        <taxon>Endopterygota</taxon>
        <taxon>Coleoptera</taxon>
        <taxon>Polyphaga</taxon>
        <taxon>Cucujiformia</taxon>
        <taxon>Curculionidae</taxon>
        <taxon>Scolytinae</taxon>
        <taxon>Dendroctonus</taxon>
    </lineage>
</organism>
<proteinExistence type="predicted"/>